<protein>
    <submittedName>
        <fullName evidence="1">Uncharacterized protein</fullName>
    </submittedName>
</protein>
<keyword evidence="2" id="KW-1185">Reference proteome</keyword>
<comment type="caution">
    <text evidence="1">The sequence shown here is derived from an EMBL/GenBank/DDBJ whole genome shotgun (WGS) entry which is preliminary data.</text>
</comment>
<evidence type="ECO:0000313" key="2">
    <source>
        <dbReference type="Proteomes" id="UP001054837"/>
    </source>
</evidence>
<name>A0AAV4TJ05_9ARAC</name>
<proteinExistence type="predicted"/>
<reference evidence="1 2" key="1">
    <citation type="submission" date="2021-06" db="EMBL/GenBank/DDBJ databases">
        <title>Caerostris darwini draft genome.</title>
        <authorList>
            <person name="Kono N."/>
            <person name="Arakawa K."/>
        </authorList>
    </citation>
    <scope>NUCLEOTIDE SEQUENCE [LARGE SCALE GENOMIC DNA]</scope>
</reference>
<dbReference type="EMBL" id="BPLQ01009629">
    <property type="protein sequence ID" value="GIY45441.1"/>
    <property type="molecule type" value="Genomic_DNA"/>
</dbReference>
<gene>
    <name evidence="1" type="ORF">CDAR_71711</name>
</gene>
<evidence type="ECO:0000313" key="1">
    <source>
        <dbReference type="EMBL" id="GIY45441.1"/>
    </source>
</evidence>
<sequence length="110" mass="12646">MAEWQSRWLHSTKGRDVFELYKEVKENRIQGDGFLNQLITGHGTIGAHQARLFKSPLPVNVVRSLRPCPASRAAWRPSRVLRYVEGLLSRHRSSDLEAFEHVIMVVNILL</sequence>
<organism evidence="1 2">
    <name type="scientific">Caerostris darwini</name>
    <dbReference type="NCBI Taxonomy" id="1538125"/>
    <lineage>
        <taxon>Eukaryota</taxon>
        <taxon>Metazoa</taxon>
        <taxon>Ecdysozoa</taxon>
        <taxon>Arthropoda</taxon>
        <taxon>Chelicerata</taxon>
        <taxon>Arachnida</taxon>
        <taxon>Araneae</taxon>
        <taxon>Araneomorphae</taxon>
        <taxon>Entelegynae</taxon>
        <taxon>Araneoidea</taxon>
        <taxon>Araneidae</taxon>
        <taxon>Caerostris</taxon>
    </lineage>
</organism>
<accession>A0AAV4TJ05</accession>
<dbReference type="AlphaFoldDB" id="A0AAV4TJ05"/>
<dbReference type="Proteomes" id="UP001054837">
    <property type="component" value="Unassembled WGS sequence"/>
</dbReference>